<protein>
    <recommendedName>
        <fullName evidence="5">L-lysine N6-monooxygenase MbtG</fullName>
        <ecNumber evidence="4">1.14.13.59</ecNumber>
    </recommendedName>
    <alternativeName>
        <fullName evidence="14">Lysine 6-N-hydroxylase</fullName>
    </alternativeName>
    <alternativeName>
        <fullName evidence="13">Lysine N6-hydroxylase</fullName>
    </alternativeName>
    <alternativeName>
        <fullName evidence="11">Lysine-N-oxygenase</fullName>
    </alternativeName>
    <alternativeName>
        <fullName evidence="12">Mycobactin synthase protein G</fullName>
    </alternativeName>
</protein>
<evidence type="ECO:0000256" key="15">
    <source>
        <dbReference type="ARBA" id="ARBA00048407"/>
    </source>
</evidence>
<name>A0A2T0SV44_9PSEU</name>
<evidence type="ECO:0000313" key="17">
    <source>
        <dbReference type="Proteomes" id="UP000239494"/>
    </source>
</evidence>
<evidence type="ECO:0000256" key="13">
    <source>
        <dbReference type="ARBA" id="ARBA00032493"/>
    </source>
</evidence>
<dbReference type="PRINTS" id="PR00411">
    <property type="entry name" value="PNDRDTASEI"/>
</dbReference>
<proteinExistence type="inferred from homology"/>
<evidence type="ECO:0000256" key="11">
    <source>
        <dbReference type="ARBA" id="ARBA00029939"/>
    </source>
</evidence>
<dbReference type="EC" id="1.14.13.59" evidence="4"/>
<keyword evidence="7" id="KW-0274">FAD</keyword>
<dbReference type="Gene3D" id="3.50.50.60">
    <property type="entry name" value="FAD/NAD(P)-binding domain"/>
    <property type="match status" value="1"/>
</dbReference>
<comment type="cofactor">
    <cofactor evidence="1">
        <name>FAD</name>
        <dbReference type="ChEBI" id="CHEBI:57692"/>
    </cofactor>
</comment>
<dbReference type="GO" id="GO:0047091">
    <property type="term" value="F:L-lysine 6-monooxygenase (NADPH) activity"/>
    <property type="evidence" value="ECO:0007669"/>
    <property type="project" value="UniProtKB-EC"/>
</dbReference>
<evidence type="ECO:0000256" key="12">
    <source>
        <dbReference type="ARBA" id="ARBA00031158"/>
    </source>
</evidence>
<dbReference type="PANTHER" id="PTHR42802">
    <property type="entry name" value="MONOOXYGENASE"/>
    <property type="match status" value="1"/>
</dbReference>
<evidence type="ECO:0000256" key="3">
    <source>
        <dbReference type="ARBA" id="ARBA00007588"/>
    </source>
</evidence>
<keyword evidence="6" id="KW-0285">Flavoprotein</keyword>
<dbReference type="Proteomes" id="UP000239494">
    <property type="component" value="Unassembled WGS sequence"/>
</dbReference>
<keyword evidence="10" id="KW-0503">Monooxygenase</keyword>
<evidence type="ECO:0000256" key="14">
    <source>
        <dbReference type="ARBA" id="ARBA00032738"/>
    </source>
</evidence>
<dbReference type="RefSeq" id="WP_106191581.1">
    <property type="nucleotide sequence ID" value="NZ_PVTF01000010.1"/>
</dbReference>
<organism evidence="16 17">
    <name type="scientific">Umezawaea tangerina</name>
    <dbReference type="NCBI Taxonomy" id="84725"/>
    <lineage>
        <taxon>Bacteria</taxon>
        <taxon>Bacillati</taxon>
        <taxon>Actinomycetota</taxon>
        <taxon>Actinomycetes</taxon>
        <taxon>Pseudonocardiales</taxon>
        <taxon>Pseudonocardiaceae</taxon>
        <taxon>Umezawaea</taxon>
    </lineage>
</organism>
<keyword evidence="17" id="KW-1185">Reference proteome</keyword>
<keyword evidence="8" id="KW-0521">NADP</keyword>
<evidence type="ECO:0000256" key="4">
    <source>
        <dbReference type="ARBA" id="ARBA00013076"/>
    </source>
</evidence>
<evidence type="ECO:0000256" key="1">
    <source>
        <dbReference type="ARBA" id="ARBA00001974"/>
    </source>
</evidence>
<dbReference type="InterPro" id="IPR025700">
    <property type="entry name" value="Lys/Orn_oxygenase"/>
</dbReference>
<evidence type="ECO:0000256" key="6">
    <source>
        <dbReference type="ARBA" id="ARBA00022630"/>
    </source>
</evidence>
<reference evidence="16 17" key="1">
    <citation type="submission" date="2018-03" db="EMBL/GenBank/DDBJ databases">
        <title>Genomic Encyclopedia of Archaeal and Bacterial Type Strains, Phase II (KMG-II): from individual species to whole genera.</title>
        <authorList>
            <person name="Goeker M."/>
        </authorList>
    </citation>
    <scope>NUCLEOTIDE SEQUENCE [LARGE SCALE GENOMIC DNA]</scope>
    <source>
        <strain evidence="16 17">DSM 44720</strain>
    </source>
</reference>
<comment type="similarity">
    <text evidence="3">Belongs to the lysine N(6)-hydroxylase/L-ornithine N(5)-oxygenase family.</text>
</comment>
<dbReference type="PANTHER" id="PTHR42802:SF1">
    <property type="entry name" value="L-ORNITHINE N(5)-MONOOXYGENASE"/>
    <property type="match status" value="1"/>
</dbReference>
<gene>
    <name evidence="16" type="ORF">CLV43_11098</name>
</gene>
<evidence type="ECO:0000256" key="5">
    <source>
        <dbReference type="ARBA" id="ARBA00016406"/>
    </source>
</evidence>
<evidence type="ECO:0000313" key="16">
    <source>
        <dbReference type="EMBL" id="PRY37287.1"/>
    </source>
</evidence>
<evidence type="ECO:0000256" key="2">
    <source>
        <dbReference type="ARBA" id="ARBA00004924"/>
    </source>
</evidence>
<comment type="catalytic activity">
    <reaction evidence="15">
        <text>L-lysine + NADPH + O2 = N(6)-hydroxy-L-lysine + NADP(+) + H2O</text>
        <dbReference type="Rhea" id="RHEA:23228"/>
        <dbReference type="ChEBI" id="CHEBI:15377"/>
        <dbReference type="ChEBI" id="CHEBI:15379"/>
        <dbReference type="ChEBI" id="CHEBI:32551"/>
        <dbReference type="ChEBI" id="CHEBI:57783"/>
        <dbReference type="ChEBI" id="CHEBI:57820"/>
        <dbReference type="ChEBI" id="CHEBI:58349"/>
        <dbReference type="EC" id="1.14.13.59"/>
    </reaction>
</comment>
<sequence>MPQARTDGDVPVYDLVGVGFGPANLALAIAVAEHNAIAGADDVVTAHFFERQPSFGWHRGMLLDDATMQVSFLKDLVTMRNPNSGFSFLSYLHDRNRLVDFINHKNLYPLRVEFHDYFEWAAAKVDDVVSYDHEVVSVEPVRHDGVITHFDVHARDARGNVEVRRARNLVLATGLQANLPEGVTPSEHVWHNRDFLHRVRELDADAPRRFVVVGAGQSGAEVAAYLHEHFPKAEVCAVFSRYGYSPADDSPFANRIFDPAAVDEFYLAPEDVKRRLMAYHGNTNYAVVDNDLIAELYRRVYQEKVLGVRRLRLVNVSRPAEVVETANGVRVTVESLTTGERTVFDADAVVYATGYRESDPTAMLGGIAPHCRRDERSRLRVGRDYRLDTDDQVRGGIYLQGGTEHSHGITSSLLSNLAVRVGEILESVVDHRPPAIPAQPEYAVSATSSH</sequence>
<evidence type="ECO:0000256" key="9">
    <source>
        <dbReference type="ARBA" id="ARBA00023002"/>
    </source>
</evidence>
<dbReference type="Pfam" id="PF13434">
    <property type="entry name" value="Lys_Orn_oxgnase"/>
    <property type="match status" value="1"/>
</dbReference>
<comment type="caution">
    <text evidence="16">The sequence shown here is derived from an EMBL/GenBank/DDBJ whole genome shotgun (WGS) entry which is preliminary data.</text>
</comment>
<accession>A0A2T0SV44</accession>
<dbReference type="PRINTS" id="PR00368">
    <property type="entry name" value="FADPNR"/>
</dbReference>
<dbReference type="AlphaFoldDB" id="A0A2T0SV44"/>
<evidence type="ECO:0000256" key="8">
    <source>
        <dbReference type="ARBA" id="ARBA00022857"/>
    </source>
</evidence>
<dbReference type="OrthoDB" id="7527071at2"/>
<dbReference type="InterPro" id="IPR036188">
    <property type="entry name" value="FAD/NAD-bd_sf"/>
</dbReference>
<dbReference type="EMBL" id="PVTF01000010">
    <property type="protein sequence ID" value="PRY37287.1"/>
    <property type="molecule type" value="Genomic_DNA"/>
</dbReference>
<dbReference type="SUPFAM" id="SSF51905">
    <property type="entry name" value="FAD/NAD(P)-binding domain"/>
    <property type="match status" value="2"/>
</dbReference>
<comment type="pathway">
    <text evidence="2">Siderophore biosynthesis.</text>
</comment>
<evidence type="ECO:0000256" key="10">
    <source>
        <dbReference type="ARBA" id="ARBA00023033"/>
    </source>
</evidence>
<keyword evidence="9" id="KW-0560">Oxidoreductase</keyword>
<evidence type="ECO:0000256" key="7">
    <source>
        <dbReference type="ARBA" id="ARBA00022827"/>
    </source>
</evidence>